<comment type="caution">
    <text evidence="3">The sequence shown here is derived from an EMBL/GenBank/DDBJ whole genome shotgun (WGS) entry which is preliminary data.</text>
</comment>
<comment type="similarity">
    <text evidence="1">Belongs to the UDP-glycosyltransferase family.</text>
</comment>
<evidence type="ECO:0000313" key="4">
    <source>
        <dbReference type="Proteomes" id="UP000467841"/>
    </source>
</evidence>
<dbReference type="AlphaFoldDB" id="A0A6D2HLA3"/>
<evidence type="ECO:0000256" key="1">
    <source>
        <dbReference type="ARBA" id="ARBA00009995"/>
    </source>
</evidence>
<gene>
    <name evidence="3" type="ORF">MERR_LOCUS4510</name>
</gene>
<keyword evidence="4" id="KW-1185">Reference proteome</keyword>
<reference evidence="3" key="1">
    <citation type="submission" date="2020-01" db="EMBL/GenBank/DDBJ databases">
        <authorList>
            <person name="Mishra B."/>
        </authorList>
    </citation>
    <scope>NUCLEOTIDE SEQUENCE [LARGE SCALE GENOMIC DNA]</scope>
</reference>
<sequence>MKIELVFIPSPGIGHLRSTVELAKQIVTTDNRLSITVIIIPHASGGDVGGNNISSLFTTTTSHGDRLRYVTISVADQTTADRQPTQIYIGNQKPQVRDAVSKLADPKTRRLAGFVIDMFCISMMDLADEFGVRSYMFYTSNAAFLGITLHLQLMYDEKNDEMMSELDLGDDSVDELVFPCLTRPYPVKCLPRVFLSKQWLPFYLAQARKFRELKGILVNTVAELEPHALKLFSDDLLVEPRIFTIRQTDQFLI</sequence>
<organism evidence="3 4">
    <name type="scientific">Microthlaspi erraticum</name>
    <dbReference type="NCBI Taxonomy" id="1685480"/>
    <lineage>
        <taxon>Eukaryota</taxon>
        <taxon>Viridiplantae</taxon>
        <taxon>Streptophyta</taxon>
        <taxon>Embryophyta</taxon>
        <taxon>Tracheophyta</taxon>
        <taxon>Spermatophyta</taxon>
        <taxon>Magnoliopsida</taxon>
        <taxon>eudicotyledons</taxon>
        <taxon>Gunneridae</taxon>
        <taxon>Pentapetalae</taxon>
        <taxon>rosids</taxon>
        <taxon>malvids</taxon>
        <taxon>Brassicales</taxon>
        <taxon>Brassicaceae</taxon>
        <taxon>Coluteocarpeae</taxon>
        <taxon>Microthlaspi</taxon>
    </lineage>
</organism>
<accession>A0A6D2HLA3</accession>
<dbReference type="Proteomes" id="UP000467841">
    <property type="component" value="Unassembled WGS sequence"/>
</dbReference>
<protein>
    <submittedName>
        <fullName evidence="3">Uncharacterized protein</fullName>
    </submittedName>
</protein>
<dbReference type="OrthoDB" id="5835829at2759"/>
<keyword evidence="2" id="KW-0328">Glycosyltransferase</keyword>
<evidence type="ECO:0000313" key="3">
    <source>
        <dbReference type="EMBL" id="CAA7017275.1"/>
    </source>
</evidence>
<evidence type="ECO:0000256" key="2">
    <source>
        <dbReference type="ARBA" id="ARBA00022676"/>
    </source>
</evidence>
<dbReference type="Gene3D" id="3.40.50.2000">
    <property type="entry name" value="Glycogen Phosphorylase B"/>
    <property type="match status" value="1"/>
</dbReference>
<dbReference type="InterPro" id="IPR050481">
    <property type="entry name" value="UDP-glycosyltransf_plant"/>
</dbReference>
<keyword evidence="2" id="KW-0808">Transferase</keyword>
<dbReference type="GO" id="GO:0035251">
    <property type="term" value="F:UDP-glucosyltransferase activity"/>
    <property type="evidence" value="ECO:0007669"/>
    <property type="project" value="InterPro"/>
</dbReference>
<dbReference type="SUPFAM" id="SSF53756">
    <property type="entry name" value="UDP-Glycosyltransferase/glycogen phosphorylase"/>
    <property type="match status" value="1"/>
</dbReference>
<dbReference type="EMBL" id="CACVBM020000310">
    <property type="protein sequence ID" value="CAA7017275.1"/>
    <property type="molecule type" value="Genomic_DNA"/>
</dbReference>
<dbReference type="PANTHER" id="PTHR48048:SF45">
    <property type="entry name" value="GLYCOSYLTRANSFERASE"/>
    <property type="match status" value="1"/>
</dbReference>
<proteinExistence type="inferred from homology"/>
<dbReference type="PANTHER" id="PTHR48048">
    <property type="entry name" value="GLYCOSYLTRANSFERASE"/>
    <property type="match status" value="1"/>
</dbReference>
<name>A0A6D2HLA3_9BRAS</name>